<dbReference type="AlphaFoldDB" id="A0A1B7MQD6"/>
<dbReference type="EMBL" id="KV448565">
    <property type="protein sequence ID" value="OAX34809.1"/>
    <property type="molecule type" value="Genomic_DNA"/>
</dbReference>
<accession>A0A1B7MQD6</accession>
<dbReference type="STRING" id="1314800.A0A1B7MQD6"/>
<reference evidence="1 2" key="1">
    <citation type="submission" date="2016-06" db="EMBL/GenBank/DDBJ databases">
        <title>Comparative genomics of the ectomycorrhizal sister species Rhizopogon vinicolor and Rhizopogon vesiculosus (Basidiomycota: Boletales) reveals a divergence of the mating type B locus.</title>
        <authorList>
            <consortium name="DOE Joint Genome Institute"/>
            <person name="Mujic A.B."/>
            <person name="Kuo A."/>
            <person name="Tritt A."/>
            <person name="Lipzen A."/>
            <person name="Chen C."/>
            <person name="Johnson J."/>
            <person name="Sharma A."/>
            <person name="Barry K."/>
            <person name="Grigoriev I.V."/>
            <person name="Spatafora J.W."/>
        </authorList>
    </citation>
    <scope>NUCLEOTIDE SEQUENCE [LARGE SCALE GENOMIC DNA]</scope>
    <source>
        <strain evidence="1 2">AM-OR11-026</strain>
    </source>
</reference>
<name>A0A1B7MQD6_9AGAM</name>
<sequence>VTWDIALGSLALCVKLHRDFLAPLSPVYANEFMNLACHCISYEDLEVSQRDILSAFDFNIGSVTPQGFIDELWLASPTLRKATGLLKDGWESVKVEIWDRLFDVLSEPDFLEFPVSLLTASALLDGLIIALARHYK</sequence>
<dbReference type="InParanoid" id="A0A1B7MQD6"/>
<proteinExistence type="predicted"/>
<dbReference type="Gene3D" id="1.10.472.10">
    <property type="entry name" value="Cyclin-like"/>
    <property type="match status" value="2"/>
</dbReference>
<evidence type="ECO:0000313" key="2">
    <source>
        <dbReference type="Proteomes" id="UP000092154"/>
    </source>
</evidence>
<feature type="non-terminal residue" evidence="1">
    <location>
        <position position="1"/>
    </location>
</feature>
<dbReference type="OrthoDB" id="3250555at2759"/>
<keyword evidence="2" id="KW-1185">Reference proteome</keyword>
<evidence type="ECO:0000313" key="1">
    <source>
        <dbReference type="EMBL" id="OAX34809.1"/>
    </source>
</evidence>
<dbReference type="Proteomes" id="UP000092154">
    <property type="component" value="Unassembled WGS sequence"/>
</dbReference>
<gene>
    <name evidence="1" type="ORF">K503DRAFT_657827</name>
</gene>
<protein>
    <recommendedName>
        <fullName evidence="3">Cyclin N-terminal domain-containing protein</fullName>
    </recommendedName>
</protein>
<organism evidence="1 2">
    <name type="scientific">Rhizopogon vinicolor AM-OR11-026</name>
    <dbReference type="NCBI Taxonomy" id="1314800"/>
    <lineage>
        <taxon>Eukaryota</taxon>
        <taxon>Fungi</taxon>
        <taxon>Dikarya</taxon>
        <taxon>Basidiomycota</taxon>
        <taxon>Agaricomycotina</taxon>
        <taxon>Agaricomycetes</taxon>
        <taxon>Agaricomycetidae</taxon>
        <taxon>Boletales</taxon>
        <taxon>Suillineae</taxon>
        <taxon>Rhizopogonaceae</taxon>
        <taxon>Rhizopogon</taxon>
    </lineage>
</organism>
<evidence type="ECO:0008006" key="3">
    <source>
        <dbReference type="Google" id="ProtNLM"/>
    </source>
</evidence>
<feature type="non-terminal residue" evidence="1">
    <location>
        <position position="136"/>
    </location>
</feature>